<gene>
    <name evidence="2" type="ORF">DAPPUDRAFT_327566</name>
</gene>
<organism evidence="2 3">
    <name type="scientific">Daphnia pulex</name>
    <name type="common">Water flea</name>
    <dbReference type="NCBI Taxonomy" id="6669"/>
    <lineage>
        <taxon>Eukaryota</taxon>
        <taxon>Metazoa</taxon>
        <taxon>Ecdysozoa</taxon>
        <taxon>Arthropoda</taxon>
        <taxon>Crustacea</taxon>
        <taxon>Branchiopoda</taxon>
        <taxon>Diplostraca</taxon>
        <taxon>Cladocera</taxon>
        <taxon>Anomopoda</taxon>
        <taxon>Daphniidae</taxon>
        <taxon>Daphnia</taxon>
    </lineage>
</organism>
<evidence type="ECO:0000256" key="1">
    <source>
        <dbReference type="SAM" id="MobiDB-lite"/>
    </source>
</evidence>
<sequence length="142" mass="15896">MVESAGLRRLAREAEVRKTTKVGPEEEAGMSASGAAELTGNEEELDFRSRISPELGHEATENMVEDLTRFRDKFAVGNEQLGMCNTSEHEIHPINNAKPIYQSLRASAYKDQLIQRELVTKMKNSGVIEVSQGLWRPRVLLV</sequence>
<dbReference type="AlphaFoldDB" id="E9HB80"/>
<evidence type="ECO:0000313" key="2">
    <source>
        <dbReference type="EMBL" id="EFX71055.1"/>
    </source>
</evidence>
<evidence type="ECO:0000313" key="3">
    <source>
        <dbReference type="Proteomes" id="UP000000305"/>
    </source>
</evidence>
<accession>E9HB80</accession>
<dbReference type="OrthoDB" id="6783748at2759"/>
<dbReference type="HOGENOM" id="CLU_1817748_0_0_1"/>
<protein>
    <submittedName>
        <fullName evidence="2">Uncharacterized protein</fullName>
    </submittedName>
</protein>
<dbReference type="PhylomeDB" id="E9HB80"/>
<dbReference type="EMBL" id="GL732614">
    <property type="protein sequence ID" value="EFX71055.1"/>
    <property type="molecule type" value="Genomic_DNA"/>
</dbReference>
<proteinExistence type="predicted"/>
<reference evidence="2 3" key="1">
    <citation type="journal article" date="2011" name="Science">
        <title>The ecoresponsive genome of Daphnia pulex.</title>
        <authorList>
            <person name="Colbourne J.K."/>
            <person name="Pfrender M.E."/>
            <person name="Gilbert D."/>
            <person name="Thomas W.K."/>
            <person name="Tucker A."/>
            <person name="Oakley T.H."/>
            <person name="Tokishita S."/>
            <person name="Aerts A."/>
            <person name="Arnold G.J."/>
            <person name="Basu M.K."/>
            <person name="Bauer D.J."/>
            <person name="Caceres C.E."/>
            <person name="Carmel L."/>
            <person name="Casola C."/>
            <person name="Choi J.H."/>
            <person name="Detter J.C."/>
            <person name="Dong Q."/>
            <person name="Dusheyko S."/>
            <person name="Eads B.D."/>
            <person name="Frohlich T."/>
            <person name="Geiler-Samerotte K.A."/>
            <person name="Gerlach D."/>
            <person name="Hatcher P."/>
            <person name="Jogdeo S."/>
            <person name="Krijgsveld J."/>
            <person name="Kriventseva E.V."/>
            <person name="Kultz D."/>
            <person name="Laforsch C."/>
            <person name="Lindquist E."/>
            <person name="Lopez J."/>
            <person name="Manak J.R."/>
            <person name="Muller J."/>
            <person name="Pangilinan J."/>
            <person name="Patwardhan R.P."/>
            <person name="Pitluck S."/>
            <person name="Pritham E.J."/>
            <person name="Rechtsteiner A."/>
            <person name="Rho M."/>
            <person name="Rogozin I.B."/>
            <person name="Sakarya O."/>
            <person name="Salamov A."/>
            <person name="Schaack S."/>
            <person name="Shapiro H."/>
            <person name="Shiga Y."/>
            <person name="Skalitzky C."/>
            <person name="Smith Z."/>
            <person name="Souvorov A."/>
            <person name="Sung W."/>
            <person name="Tang Z."/>
            <person name="Tsuchiya D."/>
            <person name="Tu H."/>
            <person name="Vos H."/>
            <person name="Wang M."/>
            <person name="Wolf Y.I."/>
            <person name="Yamagata H."/>
            <person name="Yamada T."/>
            <person name="Ye Y."/>
            <person name="Shaw J.R."/>
            <person name="Andrews J."/>
            <person name="Crease T.J."/>
            <person name="Tang H."/>
            <person name="Lucas S.M."/>
            <person name="Robertson H.M."/>
            <person name="Bork P."/>
            <person name="Koonin E.V."/>
            <person name="Zdobnov E.M."/>
            <person name="Grigoriev I.V."/>
            <person name="Lynch M."/>
            <person name="Boore J.L."/>
        </authorList>
    </citation>
    <scope>NUCLEOTIDE SEQUENCE [LARGE SCALE GENOMIC DNA]</scope>
</reference>
<dbReference type="KEGG" id="dpx:DAPPUDRAFT_327566"/>
<keyword evidence="3" id="KW-1185">Reference proteome</keyword>
<name>E9HB80_DAPPU</name>
<feature type="region of interest" description="Disordered" evidence="1">
    <location>
        <begin position="15"/>
        <end position="44"/>
    </location>
</feature>
<dbReference type="InParanoid" id="E9HB80"/>
<dbReference type="Proteomes" id="UP000000305">
    <property type="component" value="Unassembled WGS sequence"/>
</dbReference>